<accession>M3CPX1</accession>
<dbReference type="PANTHER" id="PTHR43329">
    <property type="entry name" value="EPOXIDE HYDROLASE"/>
    <property type="match status" value="1"/>
</dbReference>
<proteinExistence type="inferred from homology"/>
<dbReference type="STRING" id="692275.M3CPX1"/>
<dbReference type="Pfam" id="PF00561">
    <property type="entry name" value="Abhydrolase_1"/>
    <property type="match status" value="1"/>
</dbReference>
<dbReference type="Proteomes" id="UP000016931">
    <property type="component" value="Unassembled WGS sequence"/>
</dbReference>
<evidence type="ECO:0000256" key="1">
    <source>
        <dbReference type="ARBA" id="ARBA00022801"/>
    </source>
</evidence>
<dbReference type="InterPro" id="IPR029058">
    <property type="entry name" value="AB_hydrolase_fold"/>
</dbReference>
<evidence type="ECO:0000313" key="4">
    <source>
        <dbReference type="EMBL" id="EMF15773.1"/>
    </source>
</evidence>
<name>M3CPX1_SPHMS</name>
<keyword evidence="5" id="KW-1185">Reference proteome</keyword>
<dbReference type="GeneID" id="27901521"/>
<organism evidence="4 5">
    <name type="scientific">Sphaerulina musiva (strain SO2202)</name>
    <name type="common">Poplar stem canker fungus</name>
    <name type="synonym">Septoria musiva</name>
    <dbReference type="NCBI Taxonomy" id="692275"/>
    <lineage>
        <taxon>Eukaryota</taxon>
        <taxon>Fungi</taxon>
        <taxon>Dikarya</taxon>
        <taxon>Ascomycota</taxon>
        <taxon>Pezizomycotina</taxon>
        <taxon>Dothideomycetes</taxon>
        <taxon>Dothideomycetidae</taxon>
        <taxon>Mycosphaerellales</taxon>
        <taxon>Mycosphaerellaceae</taxon>
        <taxon>Sphaerulina</taxon>
    </lineage>
</organism>
<reference evidence="4 5" key="1">
    <citation type="journal article" date="2012" name="PLoS Pathog.">
        <title>Diverse lifestyles and strategies of plant pathogenesis encoded in the genomes of eighteen Dothideomycetes fungi.</title>
        <authorList>
            <person name="Ohm R.A."/>
            <person name="Feau N."/>
            <person name="Henrissat B."/>
            <person name="Schoch C.L."/>
            <person name="Horwitz B.A."/>
            <person name="Barry K.W."/>
            <person name="Condon B.J."/>
            <person name="Copeland A.C."/>
            <person name="Dhillon B."/>
            <person name="Glaser F."/>
            <person name="Hesse C.N."/>
            <person name="Kosti I."/>
            <person name="LaButti K."/>
            <person name="Lindquist E.A."/>
            <person name="Lucas S."/>
            <person name="Salamov A.A."/>
            <person name="Bradshaw R.E."/>
            <person name="Ciuffetti L."/>
            <person name="Hamelin R.C."/>
            <person name="Kema G.H.J."/>
            <person name="Lawrence C."/>
            <person name="Scott J.A."/>
            <person name="Spatafora J.W."/>
            <person name="Turgeon B.G."/>
            <person name="de Wit P.J.G.M."/>
            <person name="Zhong S."/>
            <person name="Goodwin S.B."/>
            <person name="Grigoriev I.V."/>
        </authorList>
    </citation>
    <scope>NUCLEOTIDE SEQUENCE [LARGE SCALE GENOMIC DNA]</scope>
    <source>
        <strain evidence="4 5">SO2202</strain>
    </source>
</reference>
<dbReference type="OMA" id="EFGQWDY"/>
<dbReference type="PRINTS" id="PR00111">
    <property type="entry name" value="ABHYDROLASE"/>
</dbReference>
<dbReference type="EMBL" id="KB456261">
    <property type="protein sequence ID" value="EMF15773.1"/>
    <property type="molecule type" value="Genomic_DNA"/>
</dbReference>
<dbReference type="GO" id="GO:0016787">
    <property type="term" value="F:hydrolase activity"/>
    <property type="evidence" value="ECO:0007669"/>
    <property type="project" value="UniProtKB-KW"/>
</dbReference>
<dbReference type="PRINTS" id="PR00412">
    <property type="entry name" value="EPOXHYDRLASE"/>
</dbReference>
<dbReference type="Gene3D" id="3.40.50.1820">
    <property type="entry name" value="alpha/beta hydrolase"/>
    <property type="match status" value="1"/>
</dbReference>
<sequence length="362" mass="41112">MGVYEEQEFTYDSEQKKIFYLAAGPKDGPLIVFVHGWPAIAKTWKSQIDTFSALGFRVVAPDMPGYGRSSARKIKEDYSLEQLNIGMAALLDHLGRDAAIWVGHDWGCGAVWSFAEHYPERVIAAAGLAVPAVTIEKGLDELIKHVNRDIYPVDKFPYGQWSYQKFYEENFDKATHFFDADPAAIIRVLYAKGKPENLTKPAITASVTADGGWFGGADQPDPRFKHIPIEALCIDEETYTDLVEAMQRTTFYGADAWYANHSRNLEYYTQDAKHQGYLHMPTLFIGARYDTVCEVYHSSLAEAQRKFCTNLTEAHIECGHWLPQEKPQEVNAVIARWILQEVETQWPGFWTRGWTNVKSKVV</sequence>
<dbReference type="RefSeq" id="XP_016763894.1">
    <property type="nucleotide sequence ID" value="XM_016904384.1"/>
</dbReference>
<dbReference type="OrthoDB" id="408373at2759"/>
<dbReference type="InterPro" id="IPR000639">
    <property type="entry name" value="Epox_hydrolase-like"/>
</dbReference>
<evidence type="ECO:0000313" key="5">
    <source>
        <dbReference type="Proteomes" id="UP000016931"/>
    </source>
</evidence>
<dbReference type="eggNOG" id="KOG4178">
    <property type="taxonomic scope" value="Eukaryota"/>
</dbReference>
<dbReference type="AlphaFoldDB" id="M3CPX1"/>
<dbReference type="HOGENOM" id="CLU_020336_7_2_1"/>
<keyword evidence="1 4" id="KW-0378">Hydrolase</keyword>
<protein>
    <submittedName>
        <fullName evidence="4">Epoxide hydrolase</fullName>
    </submittedName>
</protein>
<evidence type="ECO:0000256" key="2">
    <source>
        <dbReference type="ARBA" id="ARBA00038334"/>
    </source>
</evidence>
<evidence type="ECO:0000259" key="3">
    <source>
        <dbReference type="Pfam" id="PF00561"/>
    </source>
</evidence>
<dbReference type="SUPFAM" id="SSF53474">
    <property type="entry name" value="alpha/beta-Hydrolases"/>
    <property type="match status" value="1"/>
</dbReference>
<feature type="domain" description="AB hydrolase-1" evidence="3">
    <location>
        <begin position="29"/>
        <end position="130"/>
    </location>
</feature>
<dbReference type="InterPro" id="IPR000073">
    <property type="entry name" value="AB_hydrolase_1"/>
</dbReference>
<comment type="similarity">
    <text evidence="2">Belongs to the AB hydrolase superfamily. Epoxide hydrolase family.</text>
</comment>
<gene>
    <name evidence="4" type="ORF">SEPMUDRAFT_147567</name>
</gene>